<dbReference type="PANTHER" id="PTHR30307:SF0">
    <property type="entry name" value="S-ADENOSYLMETHIONINE:TRNA RIBOSYLTRANSFERASE-ISOMERASE"/>
    <property type="match status" value="1"/>
</dbReference>
<evidence type="ECO:0000313" key="7">
    <source>
        <dbReference type="Proteomes" id="UP001271249"/>
    </source>
</evidence>
<dbReference type="SUPFAM" id="SSF111337">
    <property type="entry name" value="QueA-like"/>
    <property type="match status" value="1"/>
</dbReference>
<accession>A0ABU4Z1N5</accession>
<evidence type="ECO:0000256" key="2">
    <source>
        <dbReference type="ARBA" id="ARBA00022679"/>
    </source>
</evidence>
<dbReference type="EC" id="2.4.99.17" evidence="5"/>
<dbReference type="GO" id="GO:0051075">
    <property type="term" value="F:S-adenosylmethionine:tRNA ribosyltransferase-isomerase activity"/>
    <property type="evidence" value="ECO:0007669"/>
    <property type="project" value="UniProtKB-EC"/>
</dbReference>
<dbReference type="InterPro" id="IPR042119">
    <property type="entry name" value="QueA_dom2"/>
</dbReference>
<evidence type="ECO:0000256" key="1">
    <source>
        <dbReference type="ARBA" id="ARBA00022490"/>
    </source>
</evidence>
<keyword evidence="4 5" id="KW-0671">Queuosine biosynthesis</keyword>
<sequence length="362" mass="40230">MRVDLFDFDLPEERIALRPAEPRDSARMLIVRPGQGLEDRTVRDLPSLLREGDVLVFNDTKVIPAQLKGIRRRGEAMAQVEATLHMRVAPDRWLAFMRPGKRIAVGDRIHFGHDQNSCFLGQLDATVIEKGEAGEALLGFDRSGPFLDEAMHTVGHIPLPPYIASKRDDDERDRSDYQTIYAREEGAVAAPTAGLHFTPELFAALDAKGVERRFVTLHVGAGTFLPVKADDTADHKMHAETGSVTAETADALNKAKARGGRIVAVGTTSLRLLESAARDHGRIEAWSGPTDIFITPGYRFRTADMLMTNFHLPRSTLFMLVSAFSGLEMMRSAYAHAIESRYRFYSYGDSSLLFRAETNDGR</sequence>
<proteinExistence type="inferred from homology"/>
<name>A0ABU4Z1N5_9HYPH</name>
<dbReference type="Gene3D" id="3.40.1780.10">
    <property type="entry name" value="QueA-like"/>
    <property type="match status" value="1"/>
</dbReference>
<gene>
    <name evidence="5 6" type="primary">queA</name>
    <name evidence="6" type="ORF">RFN29_16405</name>
</gene>
<dbReference type="Pfam" id="PF02547">
    <property type="entry name" value="Queuosine_synth"/>
    <property type="match status" value="1"/>
</dbReference>
<dbReference type="NCBIfam" id="NF001140">
    <property type="entry name" value="PRK00147.1"/>
    <property type="match status" value="1"/>
</dbReference>
<dbReference type="HAMAP" id="MF_00113">
    <property type="entry name" value="QueA"/>
    <property type="match status" value="1"/>
</dbReference>
<evidence type="ECO:0000256" key="4">
    <source>
        <dbReference type="ARBA" id="ARBA00022785"/>
    </source>
</evidence>
<dbReference type="Proteomes" id="UP001271249">
    <property type="component" value="Unassembled WGS sequence"/>
</dbReference>
<protein>
    <recommendedName>
        <fullName evidence="5">S-adenosylmethionine:tRNA ribosyltransferase-isomerase</fullName>
        <ecNumber evidence="5">2.4.99.17</ecNumber>
    </recommendedName>
    <alternativeName>
        <fullName evidence="5">Queuosine biosynthesis protein QueA</fullName>
    </alternativeName>
</protein>
<organism evidence="6 7">
    <name type="scientific">Mesorhizobium captivum</name>
    <dbReference type="NCBI Taxonomy" id="3072319"/>
    <lineage>
        <taxon>Bacteria</taxon>
        <taxon>Pseudomonadati</taxon>
        <taxon>Pseudomonadota</taxon>
        <taxon>Alphaproteobacteria</taxon>
        <taxon>Hyphomicrobiales</taxon>
        <taxon>Phyllobacteriaceae</taxon>
        <taxon>Mesorhizobium</taxon>
    </lineage>
</organism>
<keyword evidence="7" id="KW-1185">Reference proteome</keyword>
<evidence type="ECO:0000256" key="3">
    <source>
        <dbReference type="ARBA" id="ARBA00022691"/>
    </source>
</evidence>
<dbReference type="InterPro" id="IPR036100">
    <property type="entry name" value="QueA_sf"/>
</dbReference>
<keyword evidence="3 5" id="KW-0949">S-adenosyl-L-methionine</keyword>
<dbReference type="InterPro" id="IPR042118">
    <property type="entry name" value="QueA_dom1"/>
</dbReference>
<comment type="caution">
    <text evidence="6">The sequence shown here is derived from an EMBL/GenBank/DDBJ whole genome shotgun (WGS) entry which is preliminary data.</text>
</comment>
<comment type="catalytic activity">
    <reaction evidence="5">
        <text>7-aminomethyl-7-carbaguanosine(34) in tRNA + S-adenosyl-L-methionine = epoxyqueuosine(34) in tRNA + adenine + L-methionine + 2 H(+)</text>
        <dbReference type="Rhea" id="RHEA:32155"/>
        <dbReference type="Rhea" id="RHEA-COMP:10342"/>
        <dbReference type="Rhea" id="RHEA-COMP:18582"/>
        <dbReference type="ChEBI" id="CHEBI:15378"/>
        <dbReference type="ChEBI" id="CHEBI:16708"/>
        <dbReference type="ChEBI" id="CHEBI:57844"/>
        <dbReference type="ChEBI" id="CHEBI:59789"/>
        <dbReference type="ChEBI" id="CHEBI:82833"/>
        <dbReference type="ChEBI" id="CHEBI:194443"/>
        <dbReference type="EC" id="2.4.99.17"/>
    </reaction>
</comment>
<comment type="function">
    <text evidence="5">Transfers and isomerizes the ribose moiety from AdoMet to the 7-aminomethyl group of 7-deazaguanine (preQ1-tRNA) to give epoxyqueuosine (oQ-tRNA).</text>
</comment>
<dbReference type="Gene3D" id="2.40.10.240">
    <property type="entry name" value="QueA-like"/>
    <property type="match status" value="1"/>
</dbReference>
<keyword evidence="2 5" id="KW-0808">Transferase</keyword>
<dbReference type="RefSeq" id="WP_320227126.1">
    <property type="nucleotide sequence ID" value="NZ_JAVIJC010000016.1"/>
</dbReference>
<comment type="similarity">
    <text evidence="5">Belongs to the QueA family.</text>
</comment>
<dbReference type="NCBIfam" id="TIGR00113">
    <property type="entry name" value="queA"/>
    <property type="match status" value="1"/>
</dbReference>
<comment type="subunit">
    <text evidence="5">Monomer.</text>
</comment>
<dbReference type="EMBL" id="JAVIJC010000016">
    <property type="protein sequence ID" value="MDX8493151.1"/>
    <property type="molecule type" value="Genomic_DNA"/>
</dbReference>
<reference evidence="6 7" key="1">
    <citation type="submission" date="2023-08" db="EMBL/GenBank/DDBJ databases">
        <title>Implementing the SeqCode for naming new Mesorhizobium species isolated from Vachellia karroo root nodules.</title>
        <authorList>
            <person name="Van Lill M."/>
        </authorList>
    </citation>
    <scope>NUCLEOTIDE SEQUENCE [LARGE SCALE GENOMIC DNA]</scope>
    <source>
        <strain evidence="6 7">VK22B</strain>
    </source>
</reference>
<dbReference type="InterPro" id="IPR003699">
    <property type="entry name" value="QueA"/>
</dbReference>
<comment type="subcellular location">
    <subcellularLocation>
        <location evidence="5">Cytoplasm</location>
    </subcellularLocation>
</comment>
<evidence type="ECO:0000313" key="6">
    <source>
        <dbReference type="EMBL" id="MDX8493151.1"/>
    </source>
</evidence>
<keyword evidence="6" id="KW-0328">Glycosyltransferase</keyword>
<keyword evidence="1 5" id="KW-0963">Cytoplasm</keyword>
<dbReference type="PANTHER" id="PTHR30307">
    <property type="entry name" value="S-ADENOSYLMETHIONINE:TRNA RIBOSYLTRANSFERASE-ISOMERASE"/>
    <property type="match status" value="1"/>
</dbReference>
<evidence type="ECO:0000256" key="5">
    <source>
        <dbReference type="HAMAP-Rule" id="MF_00113"/>
    </source>
</evidence>
<comment type="pathway">
    <text evidence="5">tRNA modification; tRNA-queuosine biosynthesis.</text>
</comment>